<sequence length="425" mass="44741">MLFLDAILILLASLTSTSAQAKFEWGFAGTQSVSTSLPSCRTFPITADPLTAHGVPPFYMIAFAVGEAPITSWIGTNESNLTWTVTHPIGTQLLLQVVDSQGDTGGVDVPLYTVIEGTTTACIPPAPPASNAFTVTANVTDKLSTCQPWGLTIHGGTPPYNVTLASLNSTIVTNVTPSAKILGPGPTDSMFTYIDRVVPNSQLIAAVSDFNGRWATGSPFIHTQGSADLTCRGLNSVGTNGTTSPQGDNGTTTSRRISRASVGAIVGAIVGALLLCGMTAWVWRRRQQRRQQQLPRIDIDPFEDVVVRPHPSSALFSTDTGPGASRSPSGKEAHQITMGSLLPTSERFSSTSTSPVSSPSPIVRELSPGISRIGSSSKESPHTFRSSLTPTSEMLSSTDTSPAISPPVFVHELPPPYASPRLGEQ</sequence>
<evidence type="ECO:0000313" key="4">
    <source>
        <dbReference type="EMBL" id="KAF7344215.1"/>
    </source>
</evidence>
<organism evidence="4 5">
    <name type="scientific">Mycena venus</name>
    <dbReference type="NCBI Taxonomy" id="2733690"/>
    <lineage>
        <taxon>Eukaryota</taxon>
        <taxon>Fungi</taxon>
        <taxon>Dikarya</taxon>
        <taxon>Basidiomycota</taxon>
        <taxon>Agaricomycotina</taxon>
        <taxon>Agaricomycetes</taxon>
        <taxon>Agaricomycetidae</taxon>
        <taxon>Agaricales</taxon>
        <taxon>Marasmiineae</taxon>
        <taxon>Mycenaceae</taxon>
        <taxon>Mycena</taxon>
    </lineage>
</organism>
<dbReference type="AlphaFoldDB" id="A0A8H7CNF3"/>
<proteinExistence type="predicted"/>
<keyword evidence="3" id="KW-0732">Signal</keyword>
<feature type="compositionally biased region" description="Polar residues" evidence="1">
    <location>
        <begin position="373"/>
        <end position="403"/>
    </location>
</feature>
<name>A0A8H7CNF3_9AGAR</name>
<feature type="region of interest" description="Disordered" evidence="1">
    <location>
        <begin position="312"/>
        <end position="425"/>
    </location>
</feature>
<evidence type="ECO:0000256" key="2">
    <source>
        <dbReference type="SAM" id="Phobius"/>
    </source>
</evidence>
<keyword evidence="5" id="KW-1185">Reference proteome</keyword>
<feature type="chain" id="PRO_5034987024" evidence="3">
    <location>
        <begin position="20"/>
        <end position="425"/>
    </location>
</feature>
<keyword evidence="2" id="KW-1133">Transmembrane helix</keyword>
<reference evidence="4" key="1">
    <citation type="submission" date="2020-05" db="EMBL/GenBank/DDBJ databases">
        <title>Mycena genomes resolve the evolution of fungal bioluminescence.</title>
        <authorList>
            <person name="Tsai I.J."/>
        </authorList>
    </citation>
    <scope>NUCLEOTIDE SEQUENCE</scope>
    <source>
        <strain evidence="4">CCC161011</strain>
    </source>
</reference>
<evidence type="ECO:0000313" key="5">
    <source>
        <dbReference type="Proteomes" id="UP000620124"/>
    </source>
</evidence>
<dbReference type="EMBL" id="JACAZI010000015">
    <property type="protein sequence ID" value="KAF7344215.1"/>
    <property type="molecule type" value="Genomic_DNA"/>
</dbReference>
<evidence type="ECO:0000256" key="1">
    <source>
        <dbReference type="SAM" id="MobiDB-lite"/>
    </source>
</evidence>
<feature type="signal peptide" evidence="3">
    <location>
        <begin position="1"/>
        <end position="19"/>
    </location>
</feature>
<dbReference type="OrthoDB" id="2527908at2759"/>
<accession>A0A8H7CNF3</accession>
<gene>
    <name evidence="4" type="ORF">MVEN_01712100</name>
</gene>
<feature type="transmembrane region" description="Helical" evidence="2">
    <location>
        <begin position="262"/>
        <end position="283"/>
    </location>
</feature>
<feature type="compositionally biased region" description="Low complexity" evidence="1">
    <location>
        <begin position="343"/>
        <end position="361"/>
    </location>
</feature>
<dbReference type="Proteomes" id="UP000620124">
    <property type="component" value="Unassembled WGS sequence"/>
</dbReference>
<comment type="caution">
    <text evidence="4">The sequence shown here is derived from an EMBL/GenBank/DDBJ whole genome shotgun (WGS) entry which is preliminary data.</text>
</comment>
<keyword evidence="2" id="KW-0472">Membrane</keyword>
<keyword evidence="2" id="KW-0812">Transmembrane</keyword>
<protein>
    <submittedName>
        <fullName evidence="4">Uncharacterized protein</fullName>
    </submittedName>
</protein>
<evidence type="ECO:0000256" key="3">
    <source>
        <dbReference type="SAM" id="SignalP"/>
    </source>
</evidence>